<sequence>MTVPPEAFLSYTRLDDEYFGGAITSMRRLLELGVQVVTGDRTFKIFQDVDGIEFGQKWKKKLNEAISTSRFLIPIVTPLFFKSDPCRNELKRFIEHERSLGRDDLILPIYFVTAPVLERPELLRDDTLASELGSRQRYDWRVQADLPPNDPQLRRAVRELAEKIAEAIARTSGSVSVPGQAGRGQDADEEATKLFKRLGLERETKKGRKLILWVDDRPNNNIIERRSMAAYQIDFVLAQSTGQALGELRTQQFDAIISDMGRPPDPRAGYTLLEAVRSSGDQTPFFIYAGSKNPAHVREARMRGAQGTTNMGDELLQMLLQALNV</sequence>
<dbReference type="InterPro" id="IPR000157">
    <property type="entry name" value="TIR_dom"/>
</dbReference>
<feature type="domain" description="TIR" evidence="2">
    <location>
        <begin position="3"/>
        <end position="168"/>
    </location>
</feature>
<dbReference type="PROSITE" id="PS50104">
    <property type="entry name" value="TIR"/>
    <property type="match status" value="1"/>
</dbReference>
<dbReference type="InterPro" id="IPR035897">
    <property type="entry name" value="Toll_tir_struct_dom_sf"/>
</dbReference>
<name>A0AAU7ZPW4_9BACT</name>
<dbReference type="SUPFAM" id="SSF52200">
    <property type="entry name" value="Toll/Interleukin receptor TIR domain"/>
    <property type="match status" value="1"/>
</dbReference>
<dbReference type="Pfam" id="PF13676">
    <property type="entry name" value="TIR_2"/>
    <property type="match status" value="1"/>
</dbReference>
<feature type="modified residue" description="4-aspartylphosphate" evidence="1">
    <location>
        <position position="259"/>
    </location>
</feature>
<organism evidence="4">
    <name type="scientific">Tunturiibacter psychrotolerans</name>
    <dbReference type="NCBI Taxonomy" id="3069686"/>
    <lineage>
        <taxon>Bacteria</taxon>
        <taxon>Pseudomonadati</taxon>
        <taxon>Acidobacteriota</taxon>
        <taxon>Terriglobia</taxon>
        <taxon>Terriglobales</taxon>
        <taxon>Acidobacteriaceae</taxon>
        <taxon>Tunturiibacter</taxon>
    </lineage>
</organism>
<dbReference type="Gene3D" id="3.40.50.10140">
    <property type="entry name" value="Toll/interleukin-1 receptor homology (TIR) domain"/>
    <property type="match status" value="1"/>
</dbReference>
<evidence type="ECO:0000313" key="4">
    <source>
        <dbReference type="EMBL" id="XCB32961.1"/>
    </source>
</evidence>
<protein>
    <submittedName>
        <fullName evidence="4">TIR domain-containing protein</fullName>
    </submittedName>
</protein>
<keyword evidence="1" id="KW-0597">Phosphoprotein</keyword>
<evidence type="ECO:0000256" key="1">
    <source>
        <dbReference type="PROSITE-ProRule" id="PRU00169"/>
    </source>
</evidence>
<dbReference type="GO" id="GO:0000160">
    <property type="term" value="P:phosphorelay signal transduction system"/>
    <property type="evidence" value="ECO:0007669"/>
    <property type="project" value="InterPro"/>
</dbReference>
<accession>A0AAU7ZPW4</accession>
<gene>
    <name evidence="4" type="ORF">RBB77_21475</name>
</gene>
<reference evidence="4" key="1">
    <citation type="submission" date="2023-08" db="EMBL/GenBank/DDBJ databases">
        <authorList>
            <person name="Messyasz A."/>
            <person name="Mannisto M.K."/>
            <person name="Kerkhof L.J."/>
            <person name="Haggblom M."/>
        </authorList>
    </citation>
    <scope>NUCLEOTIDE SEQUENCE</scope>
    <source>
        <strain evidence="4">X5P6</strain>
    </source>
</reference>
<dbReference type="SUPFAM" id="SSF52172">
    <property type="entry name" value="CheY-like"/>
    <property type="match status" value="1"/>
</dbReference>
<dbReference type="RefSeq" id="WP_353063803.1">
    <property type="nucleotide sequence ID" value="NZ_CP132942.1"/>
</dbReference>
<dbReference type="InterPro" id="IPR001789">
    <property type="entry name" value="Sig_transdc_resp-reg_receiver"/>
</dbReference>
<evidence type="ECO:0000259" key="2">
    <source>
        <dbReference type="PROSITE" id="PS50104"/>
    </source>
</evidence>
<dbReference type="InterPro" id="IPR011006">
    <property type="entry name" value="CheY-like_superfamily"/>
</dbReference>
<dbReference type="AlphaFoldDB" id="A0AAU7ZPW4"/>
<proteinExistence type="predicted"/>
<dbReference type="EMBL" id="CP132942">
    <property type="protein sequence ID" value="XCB32961.1"/>
    <property type="molecule type" value="Genomic_DNA"/>
</dbReference>
<dbReference type="PROSITE" id="PS50110">
    <property type="entry name" value="RESPONSE_REGULATORY"/>
    <property type="match status" value="1"/>
</dbReference>
<evidence type="ECO:0000259" key="3">
    <source>
        <dbReference type="PROSITE" id="PS50110"/>
    </source>
</evidence>
<feature type="domain" description="Response regulatory" evidence="3">
    <location>
        <begin position="210"/>
        <end position="323"/>
    </location>
</feature>
<dbReference type="KEGG" id="tpsc:RBB77_21475"/>
<reference evidence="4" key="2">
    <citation type="journal article" date="2024" name="Environ. Microbiol.">
        <title>Genome analysis and description of Tunturibacter gen. nov. expands the diversity of Terriglobia in tundra soils.</title>
        <authorList>
            <person name="Messyasz A."/>
            <person name="Mannisto M.K."/>
            <person name="Kerkhof L.J."/>
            <person name="Haggblom M.M."/>
        </authorList>
    </citation>
    <scope>NUCLEOTIDE SEQUENCE</scope>
    <source>
        <strain evidence="4">X5P6</strain>
    </source>
</reference>
<dbReference type="Gene3D" id="3.40.50.2300">
    <property type="match status" value="1"/>
</dbReference>